<sequence>MAYFDRKNFKTLDRNVPFRERLNLPSFVLPKIGIPVTGIGMLGRLPHEILDHILSYLDITTLDYVKAVNRRMFELVNVHPHFRIINERAQHTLRCLRALRNAHAITLGELFEKLRTSQCDDCDDFGSYIYLITFRRVCCRCFQEKDRYVPMREFSVMRRFGLPLETLSTLPRVQSYPGSYGGGSGRPDHYQDYTTVIDREAAYHAGIALHGSHAAMLEYVAAVDCDIWREHKRQIDQHDKNLAAERAVKRAKRKANERAYLKKRNTHKKKVLARRKQRERKREMTTAESQIEDGDDSNDTSNESISTFVPESDTDEHAVNDGDDTDGSDDVETKKEDEQRTFRLGFRRESRDWEIEDWESEDRFALRPGNPLRYVAVARVPWLNKETGMDEWGFRCIGCQDNMQWPNHNERDFIMSTFRVHLEECGAIKDGVHHKDGCCQKGVCKARRGKSNNEPYWRL</sequence>
<feature type="domain" description="F-box" evidence="2">
    <location>
        <begin position="39"/>
        <end position="85"/>
    </location>
</feature>
<evidence type="ECO:0000259" key="2">
    <source>
        <dbReference type="PROSITE" id="PS50181"/>
    </source>
</evidence>
<evidence type="ECO:0000313" key="4">
    <source>
        <dbReference type="Proteomes" id="UP001498421"/>
    </source>
</evidence>
<reference evidence="3 4" key="1">
    <citation type="journal article" date="2025" name="Microbiol. Resour. Announc.">
        <title>Draft genome sequences for Neonectria magnoliae and Neonectria punicea, canker pathogens of Liriodendron tulipifera and Acer saccharum in West Virginia.</title>
        <authorList>
            <person name="Petronek H.M."/>
            <person name="Kasson M.T."/>
            <person name="Metheny A.M."/>
            <person name="Stauder C.M."/>
            <person name="Lovett B."/>
            <person name="Lynch S.C."/>
            <person name="Garnas J.R."/>
            <person name="Kasson L.R."/>
            <person name="Stajich J.E."/>
        </authorList>
    </citation>
    <scope>NUCLEOTIDE SEQUENCE [LARGE SCALE GENOMIC DNA]</scope>
    <source>
        <strain evidence="3 4">NRRL 64651</strain>
    </source>
</reference>
<feature type="compositionally biased region" description="Acidic residues" evidence="1">
    <location>
        <begin position="321"/>
        <end position="330"/>
    </location>
</feature>
<organism evidence="3 4">
    <name type="scientific">Neonectria magnoliae</name>
    <dbReference type="NCBI Taxonomy" id="2732573"/>
    <lineage>
        <taxon>Eukaryota</taxon>
        <taxon>Fungi</taxon>
        <taxon>Dikarya</taxon>
        <taxon>Ascomycota</taxon>
        <taxon>Pezizomycotina</taxon>
        <taxon>Sordariomycetes</taxon>
        <taxon>Hypocreomycetidae</taxon>
        <taxon>Hypocreales</taxon>
        <taxon>Nectriaceae</taxon>
        <taxon>Neonectria</taxon>
    </lineage>
</organism>
<proteinExistence type="predicted"/>
<name>A0ABR1IFY0_9HYPO</name>
<dbReference type="SMART" id="SM00256">
    <property type="entry name" value="FBOX"/>
    <property type="match status" value="1"/>
</dbReference>
<feature type="region of interest" description="Disordered" evidence="1">
    <location>
        <begin position="239"/>
        <end position="339"/>
    </location>
</feature>
<dbReference type="InterPro" id="IPR001810">
    <property type="entry name" value="F-box_dom"/>
</dbReference>
<dbReference type="SUPFAM" id="SSF81383">
    <property type="entry name" value="F-box domain"/>
    <property type="match status" value="1"/>
</dbReference>
<keyword evidence="4" id="KW-1185">Reference proteome</keyword>
<dbReference type="Pfam" id="PF12937">
    <property type="entry name" value="F-box-like"/>
    <property type="match status" value="1"/>
</dbReference>
<dbReference type="Proteomes" id="UP001498421">
    <property type="component" value="Unassembled WGS sequence"/>
</dbReference>
<feature type="compositionally biased region" description="Polar residues" evidence="1">
    <location>
        <begin position="299"/>
        <end position="309"/>
    </location>
</feature>
<feature type="compositionally biased region" description="Basic and acidic residues" evidence="1">
    <location>
        <begin position="239"/>
        <end position="260"/>
    </location>
</feature>
<accession>A0ABR1IFY0</accession>
<dbReference type="InterPro" id="IPR036047">
    <property type="entry name" value="F-box-like_dom_sf"/>
</dbReference>
<gene>
    <name evidence="3" type="ORF">QQZ08_001891</name>
</gene>
<feature type="compositionally biased region" description="Basic residues" evidence="1">
    <location>
        <begin position="261"/>
        <end position="279"/>
    </location>
</feature>
<dbReference type="EMBL" id="JAZAVK010000010">
    <property type="protein sequence ID" value="KAK7431672.1"/>
    <property type="molecule type" value="Genomic_DNA"/>
</dbReference>
<evidence type="ECO:0000256" key="1">
    <source>
        <dbReference type="SAM" id="MobiDB-lite"/>
    </source>
</evidence>
<evidence type="ECO:0000313" key="3">
    <source>
        <dbReference type="EMBL" id="KAK7431672.1"/>
    </source>
</evidence>
<comment type="caution">
    <text evidence="3">The sequence shown here is derived from an EMBL/GenBank/DDBJ whole genome shotgun (WGS) entry which is preliminary data.</text>
</comment>
<protein>
    <recommendedName>
        <fullName evidence="2">F-box domain-containing protein</fullName>
    </recommendedName>
</protein>
<dbReference type="PROSITE" id="PS50181">
    <property type="entry name" value="FBOX"/>
    <property type="match status" value="1"/>
</dbReference>